<comment type="caution">
    <text evidence="2">The sequence shown here is derived from an EMBL/GenBank/DDBJ whole genome shotgun (WGS) entry which is preliminary data.</text>
</comment>
<dbReference type="EMBL" id="JACHJB010000001">
    <property type="protein sequence ID" value="MBB6343773.1"/>
    <property type="molecule type" value="Genomic_DNA"/>
</dbReference>
<reference evidence="2 3" key="1">
    <citation type="submission" date="2020-08" db="EMBL/GenBank/DDBJ databases">
        <title>Sequencing the genomes of 1000 actinobacteria strains.</title>
        <authorList>
            <person name="Klenk H.-P."/>
        </authorList>
    </citation>
    <scope>NUCLEOTIDE SEQUENCE [LARGE SCALE GENOMIC DNA]</scope>
    <source>
        <strain evidence="2 3">DSM 45913</strain>
    </source>
</reference>
<evidence type="ECO:0000256" key="1">
    <source>
        <dbReference type="SAM" id="MobiDB-lite"/>
    </source>
</evidence>
<keyword evidence="3" id="KW-1185">Reference proteome</keyword>
<name>A0A7X0ETU9_9ACTN</name>
<dbReference type="RefSeq" id="WP_185081997.1">
    <property type="nucleotide sequence ID" value="NZ_JACHJB010000001.1"/>
</dbReference>
<gene>
    <name evidence="2" type="ORF">FHU36_000282</name>
</gene>
<evidence type="ECO:0000313" key="2">
    <source>
        <dbReference type="EMBL" id="MBB6343773.1"/>
    </source>
</evidence>
<dbReference type="Proteomes" id="UP000583800">
    <property type="component" value="Unassembled WGS sequence"/>
</dbReference>
<feature type="region of interest" description="Disordered" evidence="1">
    <location>
        <begin position="810"/>
        <end position="861"/>
    </location>
</feature>
<proteinExistence type="predicted"/>
<sequence>MADRSVSIRLRADIAGFEAGMRKATTDTQSLGRQMTQTGGAADAMRRRLEAATKALPKIKIDADSGPAEIKFAELRRELENLSSKRIGVDIDGASALSQMQQIERELQELSDMEADPLVRADVGMALQQLRQVEIELERLDGRKAKVDVDTSAALAGLGMLGDTAGGLGEKFSGAFDVIGKAGPANVAVAVGAIQALPAVASVAASGIVFALGGALTAVGITAAAQSDKVRLAWSDAVGAIKRDLADAAEPFEDSMVRAADVAGRTFDRLKPTLARIFRDLVPDVDAFIVAVGDGLASLGPSLERLSGSFGEMLRALGDQMPAIMANLGDTFETFSQILDEDPAMLANLLEDATKLLSMGAEVLSWADEIKAALMLPVNPKAGSDLAFEYMFGVKPDEFYSNMQGAPPMFAAVDQAMAAAAAASKSLGDGATTAEGGIRNLSQAMEEFFDPAAKALDAEIRLKQAIEDANRAAKEQKLSEVERLQGVRDVTMAISEAAKVEMERTGRTTEATRAFQDNIGRLTEWAGKNGAARETIAALADSLGITIAKTKDGTVAIDRFGNAVKILPNGKKVEIDANTAKGKAELAAFLLHVARQRGTVDVHVRTIYDSPSGRKAVEQKNRAMGGIERYAAGGVRASAGGRMSPPPHITSEPRILYGEGSGDEAFIPYDPRYRGRAIEILGTVANEFGLQVFNREAEDKVATLSTGLAMSTTSITGSVDAATQELQNTMGAAGSLTQTIAEAGGLAGAMSQAWTTGSAEMGAAAAAGSEVMSGAVSGLADVVGISTDQIVVSVDYLAEAAASVAEAISSAESRTEHQSGKRKGSSSASSSKRKRVGSTKKPGLGSAGAVIGPKPNVKKPAVKTVDENSIAGHYGGSFIRGDSGLSNTARVSAPTMARYSSTDAASAAGGGAGMGEVVRQLATVVDRIDRMEKRTPVVVENMQVREQADIGMVSERLSFRLNARG</sequence>
<evidence type="ECO:0000313" key="3">
    <source>
        <dbReference type="Proteomes" id="UP000583800"/>
    </source>
</evidence>
<protein>
    <submittedName>
        <fullName evidence="2">Uncharacterized protein</fullName>
    </submittedName>
</protein>
<accession>A0A7X0ETU9</accession>
<organism evidence="2 3">
    <name type="scientific">Nonomuraea muscovyensis</name>
    <dbReference type="NCBI Taxonomy" id="1124761"/>
    <lineage>
        <taxon>Bacteria</taxon>
        <taxon>Bacillati</taxon>
        <taxon>Actinomycetota</taxon>
        <taxon>Actinomycetes</taxon>
        <taxon>Streptosporangiales</taxon>
        <taxon>Streptosporangiaceae</taxon>
        <taxon>Nonomuraea</taxon>
    </lineage>
</organism>
<dbReference type="AlphaFoldDB" id="A0A7X0ETU9"/>